<comment type="subcellular location">
    <subcellularLocation>
        <location evidence="1">Endoplasmic reticulum membrane</location>
        <topology evidence="1">Multi-pass membrane protein</topology>
    </subcellularLocation>
</comment>
<evidence type="ECO:0000256" key="7">
    <source>
        <dbReference type="SAM" id="Phobius"/>
    </source>
</evidence>
<gene>
    <name evidence="8" type="ORF">H257_02049</name>
</gene>
<keyword evidence="2" id="KW-0813">Transport</keyword>
<dbReference type="RefSeq" id="XP_009823838.1">
    <property type="nucleotide sequence ID" value="XM_009825536.1"/>
</dbReference>
<accession>W4H6W0</accession>
<dbReference type="GO" id="GO:0005459">
    <property type="term" value="F:UDP-galactose transmembrane transporter activity"/>
    <property type="evidence" value="ECO:0007669"/>
    <property type="project" value="TreeGrafter"/>
</dbReference>
<proteinExistence type="predicted"/>
<dbReference type="GO" id="GO:0005460">
    <property type="term" value="F:UDP-glucose transmembrane transporter activity"/>
    <property type="evidence" value="ECO:0007669"/>
    <property type="project" value="TreeGrafter"/>
</dbReference>
<dbReference type="OrthoDB" id="78344at2759"/>
<feature type="transmembrane region" description="Helical" evidence="7">
    <location>
        <begin position="42"/>
        <end position="71"/>
    </location>
</feature>
<dbReference type="EMBL" id="KI913116">
    <property type="protein sequence ID" value="ETV87039.1"/>
    <property type="molecule type" value="Genomic_DNA"/>
</dbReference>
<evidence type="ECO:0000256" key="5">
    <source>
        <dbReference type="ARBA" id="ARBA00022989"/>
    </source>
</evidence>
<dbReference type="GO" id="GO:0005789">
    <property type="term" value="C:endoplasmic reticulum membrane"/>
    <property type="evidence" value="ECO:0007669"/>
    <property type="project" value="UniProtKB-SubCell"/>
</dbReference>
<evidence type="ECO:0000256" key="4">
    <source>
        <dbReference type="ARBA" id="ARBA00022824"/>
    </source>
</evidence>
<dbReference type="PANTHER" id="PTHR10778:SF10">
    <property type="entry name" value="SOLUTE CARRIER FAMILY 35 MEMBER B1"/>
    <property type="match status" value="1"/>
</dbReference>
<keyword evidence="6 7" id="KW-0472">Membrane</keyword>
<evidence type="ECO:0000256" key="1">
    <source>
        <dbReference type="ARBA" id="ARBA00004477"/>
    </source>
</evidence>
<protein>
    <submittedName>
        <fullName evidence="8">Uncharacterized protein</fullName>
    </submittedName>
</protein>
<keyword evidence="3 7" id="KW-0812">Transmembrane</keyword>
<dbReference type="AlphaFoldDB" id="W4H6W0"/>
<evidence type="ECO:0000256" key="3">
    <source>
        <dbReference type="ARBA" id="ARBA00022692"/>
    </source>
</evidence>
<evidence type="ECO:0000256" key="2">
    <source>
        <dbReference type="ARBA" id="ARBA00022448"/>
    </source>
</evidence>
<evidence type="ECO:0000313" key="8">
    <source>
        <dbReference type="EMBL" id="ETV87039.1"/>
    </source>
</evidence>
<dbReference type="InterPro" id="IPR013657">
    <property type="entry name" value="SCL35B1-4/HUT1"/>
</dbReference>
<keyword evidence="5 7" id="KW-1133">Transmembrane helix</keyword>
<sequence length="108" mass="11097">MAACAIPLVALGVCGAIGESCILFTVGKFGVLTTSMVAMLQKALIIAISVTVFQHTLSGMQVSIALVVALAKGRSVAHNALGECHLLLQDDEDVNSAVEVASKQVDDS</sequence>
<organism evidence="8">
    <name type="scientific">Aphanomyces astaci</name>
    <name type="common">Crayfish plague agent</name>
    <dbReference type="NCBI Taxonomy" id="112090"/>
    <lineage>
        <taxon>Eukaryota</taxon>
        <taxon>Sar</taxon>
        <taxon>Stramenopiles</taxon>
        <taxon>Oomycota</taxon>
        <taxon>Saprolegniomycetes</taxon>
        <taxon>Saprolegniales</taxon>
        <taxon>Verrucalvaceae</taxon>
        <taxon>Aphanomyces</taxon>
    </lineage>
</organism>
<evidence type="ECO:0000256" key="6">
    <source>
        <dbReference type="ARBA" id="ARBA00023136"/>
    </source>
</evidence>
<dbReference type="PANTHER" id="PTHR10778">
    <property type="entry name" value="SOLUTE CARRIER FAMILY 35 MEMBER B"/>
    <property type="match status" value="1"/>
</dbReference>
<reference evidence="8" key="1">
    <citation type="submission" date="2013-12" db="EMBL/GenBank/DDBJ databases">
        <title>The Genome Sequence of Aphanomyces astaci APO3.</title>
        <authorList>
            <consortium name="The Broad Institute Genomics Platform"/>
            <person name="Russ C."/>
            <person name="Tyler B."/>
            <person name="van West P."/>
            <person name="Dieguez-Uribeondo J."/>
            <person name="Young S.K."/>
            <person name="Zeng Q."/>
            <person name="Gargeya S."/>
            <person name="Fitzgerald M."/>
            <person name="Abouelleil A."/>
            <person name="Alvarado L."/>
            <person name="Chapman S.B."/>
            <person name="Gainer-Dewar J."/>
            <person name="Goldberg J."/>
            <person name="Griggs A."/>
            <person name="Gujja S."/>
            <person name="Hansen M."/>
            <person name="Howarth C."/>
            <person name="Imamovic A."/>
            <person name="Ireland A."/>
            <person name="Larimer J."/>
            <person name="McCowan C."/>
            <person name="Murphy C."/>
            <person name="Pearson M."/>
            <person name="Poon T.W."/>
            <person name="Priest M."/>
            <person name="Roberts A."/>
            <person name="Saif S."/>
            <person name="Shea T."/>
            <person name="Sykes S."/>
            <person name="Wortman J."/>
            <person name="Nusbaum C."/>
            <person name="Birren B."/>
        </authorList>
    </citation>
    <scope>NUCLEOTIDE SEQUENCE [LARGE SCALE GENOMIC DNA]</scope>
    <source>
        <strain evidence="8">APO3</strain>
    </source>
</reference>
<keyword evidence="4" id="KW-0256">Endoplasmic reticulum</keyword>
<dbReference type="GeneID" id="20804045"/>
<dbReference type="GO" id="GO:0000139">
    <property type="term" value="C:Golgi membrane"/>
    <property type="evidence" value="ECO:0007669"/>
    <property type="project" value="TreeGrafter"/>
</dbReference>
<name>W4H6W0_APHAT</name>
<dbReference type="VEuPathDB" id="FungiDB:H257_02049"/>